<dbReference type="OrthoDB" id="7284492at2"/>
<sequence>MTDRIIVTPGQIPLAEDQLHAQRFMMIALGMLMSATHGQRTTVSGIDASPTLPASMSLQLAPGSIMQPSVVDASSYGILPADLSSLMKMGTYPGARIPLTAPAQLGTSLVYLVQASLVETDEDPQVLDYYNAANPEQPWSGPENSGAAQFTKRVQRCAIQIVAGAPAATGTQVAPAASVGWTPLWLVTVSNGQTAILAEHIQRHPQSGQLPYRMWDFATWARVDDVFNALTYRLNSDRKVLIQEHYPNNSEQMQYTRQWVVPDHVYAVKASVVGGGGGGSGTGSLLESGQYIGGGGGGAGGRVEGVMRVQPGMVLTLVTGRGGDGGAHLAGGADGGDTGVYGSLDGDIIAHAGQGGGISFGGIGGGATNFDGPIAIFGGDGGDGGLDGMNGGDGGSSSWGGGGRAGRGEGGGGWGRATGSGGGGAYGIAGSGGRGAPGLITLEY</sequence>
<dbReference type="AlphaFoldDB" id="A0A2C7A6J3"/>
<comment type="caution">
    <text evidence="2">The sequence shown here is derived from an EMBL/GenBank/DDBJ whole genome shotgun (WGS) entry which is preliminary data.</text>
</comment>
<evidence type="ECO:0000256" key="1">
    <source>
        <dbReference type="SAM" id="MobiDB-lite"/>
    </source>
</evidence>
<dbReference type="Proteomes" id="UP000223527">
    <property type="component" value="Unassembled WGS sequence"/>
</dbReference>
<organism evidence="2 3">
    <name type="scientific">Teichococcus rhizosphaerae</name>
    <dbReference type="NCBI Taxonomy" id="1335062"/>
    <lineage>
        <taxon>Bacteria</taxon>
        <taxon>Pseudomonadati</taxon>
        <taxon>Pseudomonadota</taxon>
        <taxon>Alphaproteobacteria</taxon>
        <taxon>Acetobacterales</taxon>
        <taxon>Roseomonadaceae</taxon>
        <taxon>Roseomonas</taxon>
    </lineage>
</organism>
<dbReference type="PRINTS" id="PR01228">
    <property type="entry name" value="EGGSHELL"/>
</dbReference>
<evidence type="ECO:0000313" key="3">
    <source>
        <dbReference type="Proteomes" id="UP000223527"/>
    </source>
</evidence>
<dbReference type="RefSeq" id="WP_099097489.1">
    <property type="nucleotide sequence ID" value="NZ_PDNU01000084.1"/>
</dbReference>
<name>A0A2C7A6J3_9PROT</name>
<evidence type="ECO:0000313" key="2">
    <source>
        <dbReference type="EMBL" id="PHK92935.1"/>
    </source>
</evidence>
<reference evidence="2 3" key="1">
    <citation type="submission" date="2017-10" db="EMBL/GenBank/DDBJ databases">
        <authorList>
            <person name="Banno H."/>
            <person name="Chua N.-H."/>
        </authorList>
    </citation>
    <scope>NUCLEOTIDE SEQUENCE [LARGE SCALE GENOMIC DNA]</scope>
    <source>
        <strain evidence="2 3">YW11</strain>
    </source>
</reference>
<feature type="region of interest" description="Disordered" evidence="1">
    <location>
        <begin position="387"/>
        <end position="416"/>
    </location>
</feature>
<gene>
    <name evidence="2" type="ORF">CR162_21295</name>
</gene>
<accession>A0A2C7A6J3</accession>
<dbReference type="EMBL" id="PDNU01000084">
    <property type="protein sequence ID" value="PHK92935.1"/>
    <property type="molecule type" value="Genomic_DNA"/>
</dbReference>
<proteinExistence type="predicted"/>
<protein>
    <submittedName>
        <fullName evidence="2">Uncharacterized protein</fullName>
    </submittedName>
</protein>
<keyword evidence="3" id="KW-1185">Reference proteome</keyword>